<organism evidence="2 3">
    <name type="scientific">Trichinella britovi</name>
    <name type="common">Parasitic roundworm</name>
    <dbReference type="NCBI Taxonomy" id="45882"/>
    <lineage>
        <taxon>Eukaryota</taxon>
        <taxon>Metazoa</taxon>
        <taxon>Ecdysozoa</taxon>
        <taxon>Nematoda</taxon>
        <taxon>Enoplea</taxon>
        <taxon>Dorylaimia</taxon>
        <taxon>Trichinellida</taxon>
        <taxon>Trichinellidae</taxon>
        <taxon>Trichinella</taxon>
    </lineage>
</organism>
<protein>
    <submittedName>
        <fullName evidence="2">Uncharacterized protein</fullName>
    </submittedName>
</protein>
<dbReference type="EMBL" id="JYDI01000234">
    <property type="protein sequence ID" value="KRY47654.1"/>
    <property type="molecule type" value="Genomic_DNA"/>
</dbReference>
<keyword evidence="3" id="KW-1185">Reference proteome</keyword>
<dbReference type="AlphaFoldDB" id="A0A0V1CEF4"/>
<evidence type="ECO:0000256" key="1">
    <source>
        <dbReference type="SAM" id="MobiDB-lite"/>
    </source>
</evidence>
<feature type="region of interest" description="Disordered" evidence="1">
    <location>
        <begin position="153"/>
        <end position="183"/>
    </location>
</feature>
<gene>
    <name evidence="2" type="ORF">T03_5307</name>
</gene>
<name>A0A0V1CEF4_TRIBR</name>
<accession>A0A0V1CEF4</accession>
<reference evidence="2 3" key="1">
    <citation type="submission" date="2015-01" db="EMBL/GenBank/DDBJ databases">
        <title>Evolution of Trichinella species and genotypes.</title>
        <authorList>
            <person name="Korhonen P.K."/>
            <person name="Edoardo P."/>
            <person name="Giuseppe L.R."/>
            <person name="Gasser R.B."/>
        </authorList>
    </citation>
    <scope>NUCLEOTIDE SEQUENCE [LARGE SCALE GENOMIC DNA]</scope>
    <source>
        <strain evidence="2">ISS120</strain>
    </source>
</reference>
<evidence type="ECO:0000313" key="3">
    <source>
        <dbReference type="Proteomes" id="UP000054653"/>
    </source>
</evidence>
<proteinExistence type="predicted"/>
<evidence type="ECO:0000313" key="2">
    <source>
        <dbReference type="EMBL" id="KRY47654.1"/>
    </source>
</evidence>
<comment type="caution">
    <text evidence="2">The sequence shown here is derived from an EMBL/GenBank/DDBJ whole genome shotgun (WGS) entry which is preliminary data.</text>
</comment>
<dbReference type="Proteomes" id="UP000054653">
    <property type="component" value="Unassembled WGS sequence"/>
</dbReference>
<sequence>MCSEKLKYCGGDWARGRLKKGKGNFGMDCTKTTTFRMNECCDKYHSPGRILLRSADGRRSVDTGRPTVDGLVVLPDSGAAGLWVCAEDVESRRGSWCRSAWFRSRRIRPTSNNTDICIRGSRFRVWGKLSPAARRNKLRRGVRVRRSRTIGRSRLGTGLNRRSRVDGTCSTGSRRSGRGRTSRADCRTDCWRWSVRRTVAGGRTGAWSAPSGELRRTAAGVVRAAGAANRVASAAGMSGSA</sequence>